<name>A0ABP0MQM5_9DINO</name>
<dbReference type="EMBL" id="CAXAMM010023536">
    <property type="protein sequence ID" value="CAK9053767.1"/>
    <property type="molecule type" value="Genomic_DNA"/>
</dbReference>
<evidence type="ECO:0000313" key="1">
    <source>
        <dbReference type="EMBL" id="CAK9053767.1"/>
    </source>
</evidence>
<evidence type="ECO:0000313" key="3">
    <source>
        <dbReference type="Proteomes" id="UP001642464"/>
    </source>
</evidence>
<protein>
    <submittedName>
        <fullName evidence="2">Uncharacterized protein</fullName>
    </submittedName>
</protein>
<dbReference type="EMBL" id="CAXAMM010023547">
    <property type="protein sequence ID" value="CAK9053785.1"/>
    <property type="molecule type" value="Genomic_DNA"/>
</dbReference>
<gene>
    <name evidence="1" type="ORF">SCF082_LOCUS29262</name>
    <name evidence="2" type="ORF">SCF082_LOCUS29272</name>
</gene>
<keyword evidence="3" id="KW-1185">Reference proteome</keyword>
<organism evidence="2 3">
    <name type="scientific">Durusdinium trenchii</name>
    <dbReference type="NCBI Taxonomy" id="1381693"/>
    <lineage>
        <taxon>Eukaryota</taxon>
        <taxon>Sar</taxon>
        <taxon>Alveolata</taxon>
        <taxon>Dinophyceae</taxon>
        <taxon>Suessiales</taxon>
        <taxon>Symbiodiniaceae</taxon>
        <taxon>Durusdinium</taxon>
    </lineage>
</organism>
<sequence>MGAGQWWCESEKGSERCVGGCGRGCRDVDGEPRSNVAELPIDEEGSETEYQAQVPQTPMPLVAPPQEIRGPSVYELEIEWIKREGQTVTML</sequence>
<evidence type="ECO:0000313" key="2">
    <source>
        <dbReference type="EMBL" id="CAK9053785.1"/>
    </source>
</evidence>
<comment type="caution">
    <text evidence="2">The sequence shown here is derived from an EMBL/GenBank/DDBJ whole genome shotgun (WGS) entry which is preliminary data.</text>
</comment>
<accession>A0ABP0MQM5</accession>
<reference evidence="2 3" key="1">
    <citation type="submission" date="2024-02" db="EMBL/GenBank/DDBJ databases">
        <authorList>
            <person name="Chen Y."/>
            <person name="Shah S."/>
            <person name="Dougan E. K."/>
            <person name="Thang M."/>
            <person name="Chan C."/>
        </authorList>
    </citation>
    <scope>NUCLEOTIDE SEQUENCE [LARGE SCALE GENOMIC DNA]</scope>
</reference>
<dbReference type="Proteomes" id="UP001642464">
    <property type="component" value="Unassembled WGS sequence"/>
</dbReference>
<proteinExistence type="predicted"/>